<reference evidence="2 3" key="1">
    <citation type="submission" date="2016-10" db="EMBL/GenBank/DDBJ databases">
        <authorList>
            <person name="de Groot N.N."/>
        </authorList>
    </citation>
    <scope>NUCLEOTIDE SEQUENCE [LARGE SCALE GENOMIC DNA]</scope>
    <source>
        <strain evidence="2 3">CGMCC 1.3702</strain>
    </source>
</reference>
<feature type="compositionally biased region" description="Basic and acidic residues" evidence="1">
    <location>
        <begin position="72"/>
        <end position="90"/>
    </location>
</feature>
<evidence type="ECO:0008006" key="4">
    <source>
        <dbReference type="Google" id="ProtNLM"/>
    </source>
</evidence>
<organism evidence="2 3">
    <name type="scientific">Lentibacillus halodurans</name>
    <dbReference type="NCBI Taxonomy" id="237679"/>
    <lineage>
        <taxon>Bacteria</taxon>
        <taxon>Bacillati</taxon>
        <taxon>Bacillota</taxon>
        <taxon>Bacilli</taxon>
        <taxon>Bacillales</taxon>
        <taxon>Bacillaceae</taxon>
        <taxon>Lentibacillus</taxon>
    </lineage>
</organism>
<dbReference type="Proteomes" id="UP000198642">
    <property type="component" value="Unassembled WGS sequence"/>
</dbReference>
<dbReference type="AlphaFoldDB" id="A0A1I0X9S0"/>
<name>A0A1I0X9S0_9BACI</name>
<dbReference type="STRING" id="237679.SAMN04488072_104268"/>
<dbReference type="Pfam" id="PF17261">
    <property type="entry name" value="DUF5327"/>
    <property type="match status" value="1"/>
</dbReference>
<protein>
    <recommendedName>
        <fullName evidence="4">YwdI family protein</fullName>
    </recommendedName>
</protein>
<evidence type="ECO:0000313" key="3">
    <source>
        <dbReference type="Proteomes" id="UP000198642"/>
    </source>
</evidence>
<dbReference type="EMBL" id="FOJW01000004">
    <property type="protein sequence ID" value="SFA97701.1"/>
    <property type="molecule type" value="Genomic_DNA"/>
</dbReference>
<dbReference type="OrthoDB" id="2692029at2"/>
<dbReference type="RefSeq" id="WP_090235702.1">
    <property type="nucleotide sequence ID" value="NZ_FOJW01000004.1"/>
</dbReference>
<evidence type="ECO:0000313" key="2">
    <source>
        <dbReference type="EMBL" id="SFA97701.1"/>
    </source>
</evidence>
<accession>A0A1I0X9S0</accession>
<dbReference type="InterPro" id="IPR035218">
    <property type="entry name" value="DUF5327"/>
</dbReference>
<feature type="region of interest" description="Disordered" evidence="1">
    <location>
        <begin position="67"/>
        <end position="98"/>
    </location>
</feature>
<evidence type="ECO:0000256" key="1">
    <source>
        <dbReference type="SAM" id="MobiDB-lite"/>
    </source>
</evidence>
<sequence>MAVATDTILQKMKRELAEAQQMSASASGVAMKKHIANIQLLCELLLEEQSASGTDSEHDMTGAEMKAMMGEKAAERTSKPLRRTLDHDEANGDSIFDF</sequence>
<keyword evidence="3" id="KW-1185">Reference proteome</keyword>
<proteinExistence type="predicted"/>
<gene>
    <name evidence="2" type="ORF">SAMN04488072_104268</name>
</gene>